<dbReference type="Proteomes" id="UP001170481">
    <property type="component" value="Unassembled WGS sequence"/>
</dbReference>
<evidence type="ECO:0000259" key="2">
    <source>
        <dbReference type="PROSITE" id="PS50828"/>
    </source>
</evidence>
<proteinExistence type="predicted"/>
<dbReference type="GO" id="GO:0004520">
    <property type="term" value="F:DNA endonuclease activity"/>
    <property type="evidence" value="ECO:0007669"/>
    <property type="project" value="TreeGrafter"/>
</dbReference>
<evidence type="ECO:0000313" key="3">
    <source>
        <dbReference type="EMBL" id="MDO6670730.1"/>
    </source>
</evidence>
<accession>A0AAP4WU82</accession>
<comment type="caution">
    <text evidence="3">The sequence shown here is derived from an EMBL/GenBank/DDBJ whole genome shotgun (WGS) entry which is preliminary data.</text>
</comment>
<gene>
    <name evidence="3" type="primary">smrA</name>
    <name evidence="3" type="ORF">Q4535_01230</name>
</gene>
<name>A0AAP4WU82_9GAMM</name>
<dbReference type="NCBIfam" id="NF033154">
    <property type="entry name" value="endonuc_SmrA"/>
    <property type="match status" value="1"/>
</dbReference>
<keyword evidence="3" id="KW-0540">Nuclease</keyword>
<organism evidence="3 4">
    <name type="scientific">Cobetia amphilecti</name>
    <dbReference type="NCBI Taxonomy" id="1055104"/>
    <lineage>
        <taxon>Bacteria</taxon>
        <taxon>Pseudomonadati</taxon>
        <taxon>Pseudomonadota</taxon>
        <taxon>Gammaproteobacteria</taxon>
        <taxon>Oceanospirillales</taxon>
        <taxon>Halomonadaceae</taxon>
        <taxon>Cobetia</taxon>
    </lineage>
</organism>
<dbReference type="SUPFAM" id="SSF160443">
    <property type="entry name" value="SMR domain-like"/>
    <property type="match status" value="1"/>
</dbReference>
<feature type="domain" description="Smr" evidence="2">
    <location>
        <begin position="123"/>
        <end position="195"/>
    </location>
</feature>
<dbReference type="AlphaFoldDB" id="A0AAP4WU82"/>
<protein>
    <submittedName>
        <fullName evidence="3">DNA endonuclease SmrA</fullName>
    </submittedName>
</protein>
<evidence type="ECO:0000256" key="1">
    <source>
        <dbReference type="SAM" id="MobiDB-lite"/>
    </source>
</evidence>
<dbReference type="Gene3D" id="3.30.1370.110">
    <property type="match status" value="1"/>
</dbReference>
<dbReference type="InterPro" id="IPR002625">
    <property type="entry name" value="Smr_dom"/>
</dbReference>
<dbReference type="SMART" id="SM00463">
    <property type="entry name" value="SMR"/>
    <property type="match status" value="1"/>
</dbReference>
<dbReference type="InterPro" id="IPR047688">
    <property type="entry name" value="Endonuc_SmrA"/>
</dbReference>
<sequence>MSRFSPAMMSAAHARELSSAEADDLFSREMQGVAPLTRGKDRADVTTARKGPSEAQLARREDAQKTLGNELDGLSDSYVEHLSPHDPVEFRRDGIQTGVLERLRQGGYPPEAQLNLMRRPLIECRREVHRFIQDAWRSELRCLLVIHGKGRDSESHAALIRAYLVHWLEQMPEVQAWSSATPRHGGLGATLVMLRKSRTARDNNRERHQKRRG</sequence>
<dbReference type="PANTHER" id="PTHR35562">
    <property type="entry name" value="DNA ENDONUCLEASE SMRA-RELATED"/>
    <property type="match status" value="1"/>
</dbReference>
<dbReference type="PROSITE" id="PS50828">
    <property type="entry name" value="SMR"/>
    <property type="match status" value="1"/>
</dbReference>
<dbReference type="InterPro" id="IPR036063">
    <property type="entry name" value="Smr_dom_sf"/>
</dbReference>
<feature type="region of interest" description="Disordered" evidence="1">
    <location>
        <begin position="37"/>
        <end position="61"/>
    </location>
</feature>
<dbReference type="EMBL" id="JAUORK010000001">
    <property type="protein sequence ID" value="MDO6670730.1"/>
    <property type="molecule type" value="Genomic_DNA"/>
</dbReference>
<keyword evidence="3" id="KW-0255">Endonuclease</keyword>
<dbReference type="RefSeq" id="WP_234368186.1">
    <property type="nucleotide sequence ID" value="NZ_JAUORK010000001.1"/>
</dbReference>
<keyword evidence="3" id="KW-0378">Hydrolase</keyword>
<evidence type="ECO:0000313" key="4">
    <source>
        <dbReference type="Proteomes" id="UP001170481"/>
    </source>
</evidence>
<dbReference type="Pfam" id="PF01713">
    <property type="entry name" value="Smr"/>
    <property type="match status" value="1"/>
</dbReference>
<dbReference type="PANTHER" id="PTHR35562:SF2">
    <property type="entry name" value="DNA ENDONUCLEASE SMRA-RELATED"/>
    <property type="match status" value="1"/>
</dbReference>
<reference evidence="3" key="1">
    <citation type="submission" date="2023-07" db="EMBL/GenBank/DDBJ databases">
        <title>Genome content predicts the carbon catabolic preferences of heterotrophic bacteria.</title>
        <authorList>
            <person name="Gralka M."/>
        </authorList>
    </citation>
    <scope>NUCLEOTIDE SEQUENCE</scope>
    <source>
        <strain evidence="3">C2R13</strain>
    </source>
</reference>